<proteinExistence type="predicted"/>
<dbReference type="SUPFAM" id="SSF81296">
    <property type="entry name" value="E set domains"/>
    <property type="match status" value="1"/>
</dbReference>
<dbReference type="GO" id="GO:0005886">
    <property type="term" value="C:plasma membrane"/>
    <property type="evidence" value="ECO:0007669"/>
    <property type="project" value="TreeGrafter"/>
</dbReference>
<comment type="caution">
    <text evidence="8">The sequence shown here is derived from an EMBL/GenBank/DDBJ whole genome shotgun (WGS) entry which is preliminary data.</text>
</comment>
<dbReference type="PANTHER" id="PTHR34820:SF4">
    <property type="entry name" value="INNER MEMBRANE PROTEIN YEBZ"/>
    <property type="match status" value="1"/>
</dbReference>
<evidence type="ECO:0000313" key="8">
    <source>
        <dbReference type="EMBL" id="GIG55068.1"/>
    </source>
</evidence>
<evidence type="ECO:0000259" key="7">
    <source>
        <dbReference type="Pfam" id="PF04234"/>
    </source>
</evidence>
<accession>A0A919Q6D8</accession>
<dbReference type="GO" id="GO:0005507">
    <property type="term" value="F:copper ion binding"/>
    <property type="evidence" value="ECO:0007669"/>
    <property type="project" value="InterPro"/>
</dbReference>
<dbReference type="RefSeq" id="WP_203656214.1">
    <property type="nucleotide sequence ID" value="NZ_BONR01000004.1"/>
</dbReference>
<evidence type="ECO:0000256" key="4">
    <source>
        <dbReference type="ARBA" id="ARBA00023008"/>
    </source>
</evidence>
<keyword evidence="6" id="KW-1133">Transmembrane helix</keyword>
<keyword evidence="6" id="KW-0812">Transmembrane</keyword>
<dbReference type="Gene3D" id="2.60.40.1220">
    <property type="match status" value="1"/>
</dbReference>
<keyword evidence="6" id="KW-0472">Membrane</keyword>
<dbReference type="InterPro" id="IPR014756">
    <property type="entry name" value="Ig_E-set"/>
</dbReference>
<dbReference type="GO" id="GO:0046688">
    <property type="term" value="P:response to copper ion"/>
    <property type="evidence" value="ECO:0007669"/>
    <property type="project" value="InterPro"/>
</dbReference>
<dbReference type="AlphaFoldDB" id="A0A919Q6D8"/>
<evidence type="ECO:0000256" key="3">
    <source>
        <dbReference type="ARBA" id="ARBA00022729"/>
    </source>
</evidence>
<feature type="region of interest" description="Disordered" evidence="5">
    <location>
        <begin position="129"/>
        <end position="154"/>
    </location>
</feature>
<dbReference type="GO" id="GO:0030313">
    <property type="term" value="C:cell envelope"/>
    <property type="evidence" value="ECO:0007669"/>
    <property type="project" value="UniProtKB-SubCell"/>
</dbReference>
<evidence type="ECO:0000256" key="1">
    <source>
        <dbReference type="ARBA" id="ARBA00004196"/>
    </source>
</evidence>
<evidence type="ECO:0000313" key="9">
    <source>
        <dbReference type="Proteomes" id="UP000652354"/>
    </source>
</evidence>
<keyword evidence="9" id="KW-1185">Reference proteome</keyword>
<keyword evidence="3" id="KW-0732">Signal</keyword>
<dbReference type="InterPro" id="IPR032694">
    <property type="entry name" value="CopC/D"/>
</dbReference>
<sequence>MIPVSRSLLRAGVALAGMLIAIAATATIASAHTSLRASNPEQGSTVENLSEVRLEFDGELLEIGTELSIVDASGAQTALEPEFPSTNAVTARVDEQPAAGDAELVFRVVAADGHPIEGAVLFTVAPGAPVETTEPTEQPTEPASTPEPTASAAVTDAEVEPIAVDEPEDEPGDVPGWVWPVIALAALGGAGVAIAAARLRNRP</sequence>
<name>A0A919Q6D8_9MICO</name>
<dbReference type="InterPro" id="IPR014755">
    <property type="entry name" value="Cu-Rt/internalin_Ig-like"/>
</dbReference>
<keyword evidence="4" id="KW-0186">Copper</keyword>
<comment type="subcellular location">
    <subcellularLocation>
        <location evidence="1">Cell envelope</location>
    </subcellularLocation>
</comment>
<dbReference type="PANTHER" id="PTHR34820">
    <property type="entry name" value="INNER MEMBRANE PROTEIN YEBZ"/>
    <property type="match status" value="1"/>
</dbReference>
<evidence type="ECO:0000256" key="6">
    <source>
        <dbReference type="SAM" id="Phobius"/>
    </source>
</evidence>
<dbReference type="InterPro" id="IPR007348">
    <property type="entry name" value="CopC_dom"/>
</dbReference>
<dbReference type="Proteomes" id="UP000652354">
    <property type="component" value="Unassembled WGS sequence"/>
</dbReference>
<evidence type="ECO:0000256" key="5">
    <source>
        <dbReference type="SAM" id="MobiDB-lite"/>
    </source>
</evidence>
<dbReference type="Pfam" id="PF04234">
    <property type="entry name" value="CopC"/>
    <property type="match status" value="1"/>
</dbReference>
<protein>
    <recommendedName>
        <fullName evidence="7">CopC domain-containing protein</fullName>
    </recommendedName>
</protein>
<dbReference type="GO" id="GO:0006825">
    <property type="term" value="P:copper ion transport"/>
    <property type="evidence" value="ECO:0007669"/>
    <property type="project" value="InterPro"/>
</dbReference>
<dbReference type="EMBL" id="BONR01000004">
    <property type="protein sequence ID" value="GIG55068.1"/>
    <property type="molecule type" value="Genomic_DNA"/>
</dbReference>
<gene>
    <name evidence="8" type="ORF">Dac01nite_18200</name>
</gene>
<dbReference type="GO" id="GO:0042597">
    <property type="term" value="C:periplasmic space"/>
    <property type="evidence" value="ECO:0007669"/>
    <property type="project" value="InterPro"/>
</dbReference>
<reference evidence="8" key="1">
    <citation type="submission" date="2021-01" db="EMBL/GenBank/DDBJ databases">
        <title>Whole genome shotgun sequence of Demequina activiva NBRC 110675.</title>
        <authorList>
            <person name="Komaki H."/>
            <person name="Tamura T."/>
        </authorList>
    </citation>
    <scope>NUCLEOTIDE SEQUENCE</scope>
    <source>
        <strain evidence="8">NBRC 110675</strain>
    </source>
</reference>
<keyword evidence="2" id="KW-0479">Metal-binding</keyword>
<feature type="domain" description="CopC" evidence="7">
    <location>
        <begin position="32"/>
        <end position="124"/>
    </location>
</feature>
<organism evidence="8 9">
    <name type="scientific">Demequina activiva</name>
    <dbReference type="NCBI Taxonomy" id="1582364"/>
    <lineage>
        <taxon>Bacteria</taxon>
        <taxon>Bacillati</taxon>
        <taxon>Actinomycetota</taxon>
        <taxon>Actinomycetes</taxon>
        <taxon>Micrococcales</taxon>
        <taxon>Demequinaceae</taxon>
        <taxon>Demequina</taxon>
    </lineage>
</organism>
<evidence type="ECO:0000256" key="2">
    <source>
        <dbReference type="ARBA" id="ARBA00022723"/>
    </source>
</evidence>
<feature type="transmembrane region" description="Helical" evidence="6">
    <location>
        <begin position="177"/>
        <end position="197"/>
    </location>
</feature>